<dbReference type="Proteomes" id="UP000831701">
    <property type="component" value="Chromosome 19"/>
</dbReference>
<sequence length="195" mass="22725">MFKKATTDDPEMQMLRDITINGWPKEREDVPKEMQKYWTFKKEISYVSGLMFKNAKLIVPNQMRQEMLNRIHESHLDIVKCKERARDILYWPGMSTQIEDAVSQCAVCNENNSNPRESMLPHTLPGRPWENIDTDLFHYDGAEYLLCVDYYSKYPEITKLSDTTSRGVITALKSTLTRHGIPDIVISDNWSAVFQ</sequence>
<accession>A0ACB8VP06</accession>
<protein>
    <submittedName>
        <fullName evidence="1">Uncharacterized protein</fullName>
    </submittedName>
</protein>
<dbReference type="EMBL" id="CM041549">
    <property type="protein sequence ID" value="KAI3356983.1"/>
    <property type="molecule type" value="Genomic_DNA"/>
</dbReference>
<name>A0ACB8VP06_9TELE</name>
<evidence type="ECO:0000313" key="1">
    <source>
        <dbReference type="EMBL" id="KAI3356983.1"/>
    </source>
</evidence>
<comment type="caution">
    <text evidence="1">The sequence shown here is derived from an EMBL/GenBank/DDBJ whole genome shotgun (WGS) entry which is preliminary data.</text>
</comment>
<keyword evidence="2" id="KW-1185">Reference proteome</keyword>
<evidence type="ECO:0000313" key="2">
    <source>
        <dbReference type="Proteomes" id="UP000831701"/>
    </source>
</evidence>
<gene>
    <name evidence="1" type="ORF">L3Q82_003624</name>
</gene>
<reference evidence="1" key="1">
    <citation type="submission" date="2022-04" db="EMBL/GenBank/DDBJ databases">
        <title>Jade perch genome.</title>
        <authorList>
            <person name="Chao B."/>
        </authorList>
    </citation>
    <scope>NUCLEOTIDE SEQUENCE</scope>
    <source>
        <strain evidence="1">CB-2022</strain>
    </source>
</reference>
<organism evidence="1 2">
    <name type="scientific">Scortum barcoo</name>
    <name type="common">barcoo grunter</name>
    <dbReference type="NCBI Taxonomy" id="214431"/>
    <lineage>
        <taxon>Eukaryota</taxon>
        <taxon>Metazoa</taxon>
        <taxon>Chordata</taxon>
        <taxon>Craniata</taxon>
        <taxon>Vertebrata</taxon>
        <taxon>Euteleostomi</taxon>
        <taxon>Actinopterygii</taxon>
        <taxon>Neopterygii</taxon>
        <taxon>Teleostei</taxon>
        <taxon>Neoteleostei</taxon>
        <taxon>Acanthomorphata</taxon>
        <taxon>Eupercaria</taxon>
        <taxon>Centrarchiformes</taxon>
        <taxon>Terapontoidei</taxon>
        <taxon>Terapontidae</taxon>
        <taxon>Scortum</taxon>
    </lineage>
</organism>
<proteinExistence type="predicted"/>